<proteinExistence type="predicted"/>
<dbReference type="Proteomes" id="UP000178615">
    <property type="component" value="Unassembled WGS sequence"/>
</dbReference>
<evidence type="ECO:0000256" key="1">
    <source>
        <dbReference type="SAM" id="Phobius"/>
    </source>
</evidence>
<protein>
    <submittedName>
        <fullName evidence="2">Uncharacterized protein</fullName>
    </submittedName>
</protein>
<keyword evidence="1" id="KW-1133">Transmembrane helix</keyword>
<organism evidence="2 3">
    <name type="scientific">candidate division WWE3 bacterium RBG_19FT_COMBO_34_6</name>
    <dbReference type="NCBI Taxonomy" id="1802612"/>
    <lineage>
        <taxon>Bacteria</taxon>
        <taxon>Katanobacteria</taxon>
    </lineage>
</organism>
<keyword evidence="1" id="KW-0472">Membrane</keyword>
<evidence type="ECO:0000313" key="3">
    <source>
        <dbReference type="Proteomes" id="UP000178615"/>
    </source>
</evidence>
<name>A0A1F4ULH1_UNCKA</name>
<feature type="transmembrane region" description="Helical" evidence="1">
    <location>
        <begin position="20"/>
        <end position="40"/>
    </location>
</feature>
<dbReference type="AlphaFoldDB" id="A0A1F4ULH1"/>
<sequence length="72" mass="7503">MTTIVNNPVPSSDEGGGGSGFLVGVLLLIVFVGVLLYFGIPVIKNMGPIQVKIPDTQVVLPDKVDVNITPAK</sequence>
<comment type="caution">
    <text evidence="2">The sequence shown here is derived from an EMBL/GenBank/DDBJ whole genome shotgun (WGS) entry which is preliminary data.</text>
</comment>
<keyword evidence="1" id="KW-0812">Transmembrane</keyword>
<accession>A0A1F4ULH1</accession>
<reference evidence="2 3" key="1">
    <citation type="journal article" date="2016" name="Nat. Commun.">
        <title>Thousands of microbial genomes shed light on interconnected biogeochemical processes in an aquifer system.</title>
        <authorList>
            <person name="Anantharaman K."/>
            <person name="Brown C.T."/>
            <person name="Hug L.A."/>
            <person name="Sharon I."/>
            <person name="Castelle C.J."/>
            <person name="Probst A.J."/>
            <person name="Thomas B.C."/>
            <person name="Singh A."/>
            <person name="Wilkins M.J."/>
            <person name="Karaoz U."/>
            <person name="Brodie E.L."/>
            <person name="Williams K.H."/>
            <person name="Hubbard S.S."/>
            <person name="Banfield J.F."/>
        </authorList>
    </citation>
    <scope>NUCLEOTIDE SEQUENCE [LARGE SCALE GENOMIC DNA]</scope>
</reference>
<dbReference type="EMBL" id="MEUV01000021">
    <property type="protein sequence ID" value="OGC45815.1"/>
    <property type="molecule type" value="Genomic_DNA"/>
</dbReference>
<evidence type="ECO:0000313" key="2">
    <source>
        <dbReference type="EMBL" id="OGC45815.1"/>
    </source>
</evidence>
<gene>
    <name evidence="2" type="ORF">A2V49_00190</name>
</gene>